<keyword evidence="2" id="KW-1185">Reference proteome</keyword>
<dbReference type="EMBL" id="QYCN01000020">
    <property type="protein sequence ID" value="RIY08760.1"/>
    <property type="molecule type" value="Genomic_DNA"/>
</dbReference>
<name>A0A418QUZ0_9BACT</name>
<proteinExistence type="predicted"/>
<evidence type="ECO:0000313" key="1">
    <source>
        <dbReference type="EMBL" id="RIY08760.1"/>
    </source>
</evidence>
<evidence type="ECO:0000313" key="2">
    <source>
        <dbReference type="Proteomes" id="UP000284250"/>
    </source>
</evidence>
<protein>
    <submittedName>
        <fullName evidence="1">DUF2806 domain-containing protein</fullName>
    </submittedName>
</protein>
<reference evidence="1 2" key="1">
    <citation type="submission" date="2018-09" db="EMBL/GenBank/DDBJ databases">
        <authorList>
            <person name="Zeman M."/>
            <person name="Pardy F."/>
        </authorList>
    </citation>
    <scope>NUCLEOTIDE SEQUENCE [LARGE SCALE GENOMIC DNA]</scope>
    <source>
        <strain evidence="1 2">CCM 8852</strain>
    </source>
</reference>
<organism evidence="1 2">
    <name type="scientific">Hymenobacter rubripertinctus</name>
    <dbReference type="NCBI Taxonomy" id="2029981"/>
    <lineage>
        <taxon>Bacteria</taxon>
        <taxon>Pseudomonadati</taxon>
        <taxon>Bacteroidota</taxon>
        <taxon>Cytophagia</taxon>
        <taxon>Cytophagales</taxon>
        <taxon>Hymenobacteraceae</taxon>
        <taxon>Hymenobacter</taxon>
    </lineage>
</organism>
<dbReference type="OrthoDB" id="886161at2"/>
<gene>
    <name evidence="1" type="ORF">D0T11_13570</name>
</gene>
<accession>A0A418QUZ0</accession>
<dbReference type="InterPro" id="IPR021254">
    <property type="entry name" value="DUF2806"/>
</dbReference>
<dbReference type="Pfam" id="PF10987">
    <property type="entry name" value="DUF2806"/>
    <property type="match status" value="1"/>
</dbReference>
<dbReference type="RefSeq" id="WP_119656340.1">
    <property type="nucleotide sequence ID" value="NZ_JBHUOI010000041.1"/>
</dbReference>
<reference evidence="1 2" key="2">
    <citation type="submission" date="2019-01" db="EMBL/GenBank/DDBJ databases">
        <title>Hymenobacter humicola sp. nov., isolated from soils in Antarctica.</title>
        <authorList>
            <person name="Sedlacek I."/>
            <person name="Holochova P."/>
            <person name="Kralova S."/>
            <person name="Pantucek R."/>
            <person name="Stankova E."/>
            <person name="Vrbovska V."/>
            <person name="Kristofova L."/>
            <person name="Svec P."/>
            <person name="Busse H.-J."/>
        </authorList>
    </citation>
    <scope>NUCLEOTIDE SEQUENCE [LARGE SCALE GENOMIC DNA]</scope>
    <source>
        <strain evidence="1 2">CCM 8852</strain>
    </source>
</reference>
<sequence>MDPINAGLAIATTGTALLGAKAASPIIIALLDKLSEASGIIFKPWQIRRNALAEADAATIKAAADIRIGLMKSNFDQNAQELILRAEATRMIQAMREQQNIDTIVYNALENINEKAPIDEIDADWVNNFFDKARLFSNEDIQNLWSQILAGEINRPSTFSRRTINTLSDLDKEDAELFRNLCSFTVKDEEGENIAIILNVNGDIYKEQKINYTAISHLDSIGLINLEHGRGVAIPFNENKRKFTYFENEINISLRDDSENKRINLNIGFVVLTKVGQELSKISQPVENINFIDYLANNWSDMIFNASKKDLPQ</sequence>
<comment type="caution">
    <text evidence="1">The sequence shown here is derived from an EMBL/GenBank/DDBJ whole genome shotgun (WGS) entry which is preliminary data.</text>
</comment>
<dbReference type="Proteomes" id="UP000284250">
    <property type="component" value="Unassembled WGS sequence"/>
</dbReference>
<dbReference type="AlphaFoldDB" id="A0A418QUZ0"/>